<keyword evidence="1 3" id="KW-0853">WD repeat</keyword>
<dbReference type="PANTHER" id="PTHR47438:SF1">
    <property type="entry name" value="PHOSPHATE METABOLISM PROTEIN 8-RELATED"/>
    <property type="match status" value="1"/>
</dbReference>
<protein>
    <recommendedName>
        <fullName evidence="5">F-box domain-containing protein</fullName>
    </recommendedName>
</protein>
<dbReference type="EMBL" id="KN880946">
    <property type="protein sequence ID" value="KIY61431.1"/>
    <property type="molecule type" value="Genomic_DNA"/>
</dbReference>
<sequence>MSSTSSRTPRLSTSTSVRGGLKSPTKRMSTSALPSTTTPSNRRLSVLPSEARVPSPSPRLRNGNGLPRPRASMVPSSRSTSSLASPFNSTSNSKAEPHPPSTMHSTSSTSTTTPPKAKKTPSTTPNASPGVMATPTRTKASPAASKRSPLVSKTSPLIQLTSPSPHPPSSTRQPVTPRNSTIHSPNSNNTPRMRNEAPLTSERPKLLADSPAMLSFNVSPHEISGPENHFFSLSPSADTTITARTSEDWVDDDDTMSMDMITEDGADDDEDLGLLLGQVSSFHNKKILALKRLLERTQASSAAQMHAMQAEIQILRQQVKSASGSSMQVSVPLLQNEGLCRKCGRKQGFWSGYNGHRDDEDEDPEELDDFVSILKGTGKYDFDDKQVRRAVKRMGKDNRKRLLDIIMGVCHPADIRLQILLLEQYLKSTYDIFGNLVPKLGLEILKYFSISQMLDFTLVSKRWYANIHDPLIWRYHCLRITASDPVPLKWPERDDGWFPLYKSLHHLHSNLANALPQSILFLNGHSNFVTVLMLRGRRLVSGSYDETIRFWELPERGVGVGMNAAATGVDGNEYSGAGLAVCKKVLKVGKVVSCLDWLIEEEVFVVGFHDVGRVHLFSSLTYTPLQQLSGHLHGIRAVALSSKNLVSAGADKALVCWDWRSGSRIVRFGQQTNINIGVQIIAGSTQAEGERVVSVTIDGAVRVFSIMRREMISQFKLSDLGGTDPTLNAKLFNVGSAPNNMLQWFAAKGTQMTCATKSLIMHLKWAEETETAAPNGSGNADVNDDIPEPQTPAGLTSPSSVVSNSPEASLSPTRVRTKSNVFTRSTSSASSRPPSSMSNVSTGRRPSLAPRNSLSASTSKARLGLSTNGMHSPSLSSSTSGRRLSSIHTPTLATSGDNLFAVRYGRAAILTAPPKLVAMVQTPDVAMGAVDAIRKRVVTSTRFSTRAGADRRLFMSIHTDKEEAEGPDPDMDEDDLEAILFDVPKAPGVDIDTEVTPVTGAWEALAKGQPQEGRTKGLLGSVPPKFAGLAMPEKNPMSMQLSHEEVVVGCADGTIYVMNFVGYDYQKPRKVLPQPEPSRASDSDEEGSDVSED</sequence>
<dbReference type="OrthoDB" id="1065058at2759"/>
<feature type="compositionally biased region" description="Polar residues" evidence="4">
    <location>
        <begin position="850"/>
        <end position="871"/>
    </location>
</feature>
<dbReference type="InterPro" id="IPR015943">
    <property type="entry name" value="WD40/YVTN_repeat-like_dom_sf"/>
</dbReference>
<evidence type="ECO:0000259" key="5">
    <source>
        <dbReference type="Pfam" id="PF12937"/>
    </source>
</evidence>
<feature type="compositionally biased region" description="Polar residues" evidence="4">
    <location>
        <begin position="171"/>
        <end position="192"/>
    </location>
</feature>
<dbReference type="SMART" id="SM00320">
    <property type="entry name" value="WD40"/>
    <property type="match status" value="2"/>
</dbReference>
<evidence type="ECO:0000313" key="7">
    <source>
        <dbReference type="Proteomes" id="UP000054007"/>
    </source>
</evidence>
<dbReference type="PROSITE" id="PS00678">
    <property type="entry name" value="WD_REPEATS_1"/>
    <property type="match status" value="1"/>
</dbReference>
<dbReference type="InterPro" id="IPR052791">
    <property type="entry name" value="SSM1_domain"/>
</dbReference>
<name>A0A0D7AVY1_9AGAR</name>
<feature type="compositionally biased region" description="Low complexity" evidence="4">
    <location>
        <begin position="819"/>
        <end position="841"/>
    </location>
</feature>
<dbReference type="InterPro" id="IPR036047">
    <property type="entry name" value="F-box-like_dom_sf"/>
</dbReference>
<evidence type="ECO:0000256" key="4">
    <source>
        <dbReference type="SAM" id="MobiDB-lite"/>
    </source>
</evidence>
<dbReference type="STRING" id="1314674.A0A0D7AVY1"/>
<dbReference type="InterPro" id="IPR001810">
    <property type="entry name" value="F-box_dom"/>
</dbReference>
<feature type="compositionally biased region" description="Acidic residues" evidence="4">
    <location>
        <begin position="1083"/>
        <end position="1093"/>
    </location>
</feature>
<feature type="region of interest" description="Disordered" evidence="4">
    <location>
        <begin position="1"/>
        <end position="198"/>
    </location>
</feature>
<organism evidence="6 7">
    <name type="scientific">Cylindrobasidium torrendii FP15055 ss-10</name>
    <dbReference type="NCBI Taxonomy" id="1314674"/>
    <lineage>
        <taxon>Eukaryota</taxon>
        <taxon>Fungi</taxon>
        <taxon>Dikarya</taxon>
        <taxon>Basidiomycota</taxon>
        <taxon>Agaricomycotina</taxon>
        <taxon>Agaricomycetes</taxon>
        <taxon>Agaricomycetidae</taxon>
        <taxon>Agaricales</taxon>
        <taxon>Marasmiineae</taxon>
        <taxon>Physalacriaceae</taxon>
        <taxon>Cylindrobasidium</taxon>
    </lineage>
</organism>
<dbReference type="SUPFAM" id="SSF50978">
    <property type="entry name" value="WD40 repeat-like"/>
    <property type="match status" value="1"/>
</dbReference>
<evidence type="ECO:0000256" key="1">
    <source>
        <dbReference type="ARBA" id="ARBA00022574"/>
    </source>
</evidence>
<dbReference type="InterPro" id="IPR036322">
    <property type="entry name" value="WD40_repeat_dom_sf"/>
</dbReference>
<dbReference type="PROSITE" id="PS50082">
    <property type="entry name" value="WD_REPEATS_2"/>
    <property type="match status" value="2"/>
</dbReference>
<evidence type="ECO:0000256" key="3">
    <source>
        <dbReference type="PROSITE-ProRule" id="PRU00221"/>
    </source>
</evidence>
<keyword evidence="2" id="KW-0677">Repeat</keyword>
<dbReference type="Pfam" id="PF00400">
    <property type="entry name" value="WD40"/>
    <property type="match status" value="2"/>
</dbReference>
<dbReference type="SUPFAM" id="SSF81383">
    <property type="entry name" value="F-box domain"/>
    <property type="match status" value="1"/>
</dbReference>
<feature type="repeat" description="WD" evidence="3">
    <location>
        <begin position="522"/>
        <end position="553"/>
    </location>
</feature>
<dbReference type="InterPro" id="IPR001680">
    <property type="entry name" value="WD40_rpt"/>
</dbReference>
<feature type="compositionally biased region" description="Low complexity" evidence="4">
    <location>
        <begin position="76"/>
        <end position="85"/>
    </location>
</feature>
<feature type="region of interest" description="Disordered" evidence="4">
    <location>
        <begin position="770"/>
        <end position="884"/>
    </location>
</feature>
<dbReference type="AlphaFoldDB" id="A0A0D7AVY1"/>
<feature type="region of interest" description="Disordered" evidence="4">
    <location>
        <begin position="1068"/>
        <end position="1093"/>
    </location>
</feature>
<dbReference type="Gene3D" id="2.130.10.10">
    <property type="entry name" value="YVTN repeat-like/Quinoprotein amine dehydrogenase"/>
    <property type="match status" value="1"/>
</dbReference>
<gene>
    <name evidence="6" type="ORF">CYLTODRAFT_427543</name>
</gene>
<evidence type="ECO:0000256" key="2">
    <source>
        <dbReference type="ARBA" id="ARBA00022737"/>
    </source>
</evidence>
<feature type="compositionally biased region" description="Polar residues" evidence="4">
    <location>
        <begin position="151"/>
        <end position="161"/>
    </location>
</feature>
<feature type="repeat" description="WD" evidence="3">
    <location>
        <begin position="628"/>
        <end position="667"/>
    </location>
</feature>
<dbReference type="GO" id="GO:0008252">
    <property type="term" value="F:nucleotidase activity"/>
    <property type="evidence" value="ECO:0007669"/>
    <property type="project" value="TreeGrafter"/>
</dbReference>
<dbReference type="GO" id="GO:0009166">
    <property type="term" value="P:nucleotide catabolic process"/>
    <property type="evidence" value="ECO:0007669"/>
    <property type="project" value="TreeGrafter"/>
</dbReference>
<dbReference type="Pfam" id="PF12937">
    <property type="entry name" value="F-box-like"/>
    <property type="match status" value="1"/>
</dbReference>
<dbReference type="PANTHER" id="PTHR47438">
    <property type="entry name" value="PHOSPHATE METABOLISM PROTEIN 8-RELATED"/>
    <property type="match status" value="1"/>
</dbReference>
<feature type="compositionally biased region" description="Low complexity" evidence="4">
    <location>
        <begin position="29"/>
        <end position="40"/>
    </location>
</feature>
<keyword evidence="7" id="KW-1185">Reference proteome</keyword>
<dbReference type="PROSITE" id="PS50294">
    <property type="entry name" value="WD_REPEATS_REGION"/>
    <property type="match status" value="1"/>
</dbReference>
<feature type="compositionally biased region" description="Low complexity" evidence="4">
    <location>
        <begin position="101"/>
        <end position="125"/>
    </location>
</feature>
<proteinExistence type="predicted"/>
<reference evidence="6 7" key="1">
    <citation type="journal article" date="2015" name="Fungal Genet. Biol.">
        <title>Evolution of novel wood decay mechanisms in Agaricales revealed by the genome sequences of Fistulina hepatica and Cylindrobasidium torrendii.</title>
        <authorList>
            <person name="Floudas D."/>
            <person name="Held B.W."/>
            <person name="Riley R."/>
            <person name="Nagy L.G."/>
            <person name="Koehler G."/>
            <person name="Ransdell A.S."/>
            <person name="Younus H."/>
            <person name="Chow J."/>
            <person name="Chiniquy J."/>
            <person name="Lipzen A."/>
            <person name="Tritt A."/>
            <person name="Sun H."/>
            <person name="Haridas S."/>
            <person name="LaButti K."/>
            <person name="Ohm R.A."/>
            <person name="Kues U."/>
            <person name="Blanchette R.A."/>
            <person name="Grigoriev I.V."/>
            <person name="Minto R.E."/>
            <person name="Hibbett D.S."/>
        </authorList>
    </citation>
    <scope>NUCLEOTIDE SEQUENCE [LARGE SCALE GENOMIC DNA]</scope>
    <source>
        <strain evidence="6 7">FP15055 ss-10</strain>
    </source>
</reference>
<evidence type="ECO:0000313" key="6">
    <source>
        <dbReference type="EMBL" id="KIY61431.1"/>
    </source>
</evidence>
<dbReference type="GO" id="GO:0006206">
    <property type="term" value="P:pyrimidine nucleobase metabolic process"/>
    <property type="evidence" value="ECO:0007669"/>
    <property type="project" value="TreeGrafter"/>
</dbReference>
<feature type="compositionally biased region" description="Low complexity" evidence="4">
    <location>
        <begin position="1"/>
        <end position="16"/>
    </location>
</feature>
<accession>A0A0D7AVY1</accession>
<feature type="domain" description="F-box" evidence="5">
    <location>
        <begin position="441"/>
        <end position="479"/>
    </location>
</feature>
<feature type="compositionally biased region" description="Low complexity" evidence="4">
    <location>
        <begin position="872"/>
        <end position="884"/>
    </location>
</feature>
<dbReference type="Proteomes" id="UP000054007">
    <property type="component" value="Unassembled WGS sequence"/>
</dbReference>
<dbReference type="Gene3D" id="1.20.1280.50">
    <property type="match status" value="1"/>
</dbReference>
<feature type="compositionally biased region" description="Polar residues" evidence="4">
    <location>
        <begin position="793"/>
        <end position="814"/>
    </location>
</feature>
<dbReference type="InterPro" id="IPR019775">
    <property type="entry name" value="WD40_repeat_CS"/>
</dbReference>